<feature type="chain" id="PRO_5017294920" evidence="1">
    <location>
        <begin position="23"/>
        <end position="528"/>
    </location>
</feature>
<feature type="domain" description="SLH" evidence="2">
    <location>
        <begin position="458"/>
        <end position="521"/>
    </location>
</feature>
<dbReference type="EMBL" id="BGZN01000006">
    <property type="protein sequence ID" value="GBR73100.1"/>
    <property type="molecule type" value="Genomic_DNA"/>
</dbReference>
<comment type="caution">
    <text evidence="3">The sequence shown here is derived from an EMBL/GenBank/DDBJ whole genome shotgun (WGS) entry which is preliminary data.</text>
</comment>
<reference evidence="3 4" key="1">
    <citation type="journal article" date="2019" name="ISME J.">
        <title>Genome analyses of uncultured TG2/ZB3 bacteria in 'Margulisbacteria' specifically attached to ectosymbiotic spirochetes of protists in the termite gut.</title>
        <authorList>
            <person name="Utami Y.D."/>
            <person name="Kuwahara H."/>
            <person name="Igai K."/>
            <person name="Murakami T."/>
            <person name="Sugaya K."/>
            <person name="Morikawa T."/>
            <person name="Nagura Y."/>
            <person name="Yuki M."/>
            <person name="Deevong P."/>
            <person name="Inoue T."/>
            <person name="Kihara K."/>
            <person name="Lo N."/>
            <person name="Yamada A."/>
            <person name="Ohkuma M."/>
            <person name="Hongoh Y."/>
        </authorList>
    </citation>
    <scope>NUCLEOTIDE SEQUENCE [LARGE SCALE GENOMIC DNA]</scope>
    <source>
        <strain evidence="3">NkOx7-01</strain>
    </source>
</reference>
<proteinExistence type="predicted"/>
<feature type="domain" description="SLH" evidence="2">
    <location>
        <begin position="392"/>
        <end position="455"/>
    </location>
</feature>
<dbReference type="Proteomes" id="UP000269352">
    <property type="component" value="Unassembled WGS sequence"/>
</dbReference>
<accession>A0A388TA56</accession>
<gene>
    <name evidence="3" type="ORF">NO1_0541</name>
</gene>
<dbReference type="Pfam" id="PF00395">
    <property type="entry name" value="SLH"/>
    <property type="match status" value="2"/>
</dbReference>
<dbReference type="PROSITE" id="PS51272">
    <property type="entry name" value="SLH"/>
    <property type="match status" value="2"/>
</dbReference>
<evidence type="ECO:0000313" key="4">
    <source>
        <dbReference type="Proteomes" id="UP000269352"/>
    </source>
</evidence>
<evidence type="ECO:0000313" key="3">
    <source>
        <dbReference type="EMBL" id="GBR73100.1"/>
    </source>
</evidence>
<name>A0A388TA56_TERA1</name>
<dbReference type="AlphaFoldDB" id="A0A388TA56"/>
<keyword evidence="4" id="KW-1185">Reference proteome</keyword>
<feature type="signal peptide" evidence="1">
    <location>
        <begin position="1"/>
        <end position="22"/>
    </location>
</feature>
<protein>
    <submittedName>
        <fullName evidence="3">Outer membrane protein</fullName>
    </submittedName>
</protein>
<evidence type="ECO:0000259" key="2">
    <source>
        <dbReference type="PROSITE" id="PS51272"/>
    </source>
</evidence>
<sequence length="528" mass="58748">MNFCMLKLKIIFIAALLACACAANKTAYGLEDVLTGADAAARGGAYLGGADNNSFVFQNYAAIAQNPAPRVSLTAFKLISEVNYLSAAYSQGSFGLGALTIREDGGKIRSSSNQISGGRISYSDTTLYGAYSLPVDFAGEQFALGLRGKYSSRHFTGFDGTAWGLGFDAAGQYQYGDYWTLGAELNNLLATGLRWTSGETEFLPLTLALGVKFKALGPEGYYWQKFERQSLDFYADWRTADYDTLFSAGVEFRAADYLALRGGIRQVYDLWGEAGTKHLKFSAGAGVNWRGFYLDYAYNPADDLAETLTHFFTLAYRFDLPNPKPEPEPELPVRRRIFSDIDHLALAEHLAIEDLGYLGIFEPISGSLFQPQAEMTRGELVAILVDLLDESEVNMPDNNGEVVYYNNYAEKASAYGLLRGYPDGSYRLEQPVRRDEAACFVIRYDEILFNNDKQLNVSIQKYRDVPDLHWGQVDINTTKQQSLTQGIGKDVFLPKTNLTRLDAARIISRMEAIREARQYLPELIIDTQ</sequence>
<organism evidence="3 4">
    <name type="scientific">Termititenax aidoneus</name>
    <dbReference type="NCBI Taxonomy" id="2218524"/>
    <lineage>
        <taxon>Bacteria</taxon>
        <taxon>Bacillati</taxon>
        <taxon>Candidatus Margulisiibacteriota</taxon>
        <taxon>Candidatus Termititenacia</taxon>
        <taxon>Candidatus Termititenacales</taxon>
        <taxon>Candidatus Termititenacaceae</taxon>
        <taxon>Candidatus Termititenax</taxon>
    </lineage>
</organism>
<evidence type="ECO:0000256" key="1">
    <source>
        <dbReference type="SAM" id="SignalP"/>
    </source>
</evidence>
<dbReference type="PROSITE" id="PS51257">
    <property type="entry name" value="PROKAR_LIPOPROTEIN"/>
    <property type="match status" value="1"/>
</dbReference>
<keyword evidence="1" id="KW-0732">Signal</keyword>
<dbReference type="InterPro" id="IPR001119">
    <property type="entry name" value="SLH_dom"/>
</dbReference>